<evidence type="ECO:0000313" key="1">
    <source>
        <dbReference type="EMBL" id="GIP16248.1"/>
    </source>
</evidence>
<name>A0A919YST4_9BACL</name>
<evidence type="ECO:0000313" key="2">
    <source>
        <dbReference type="Proteomes" id="UP000683139"/>
    </source>
</evidence>
<sequence length="727" mass="81925">MLPVPNLDDRTFEQLVREAKDMIPRLAPQWTDVNEHDPGITLLELLAWHLELQQYQLNRLSIEFERKFLKLLGGAPRDRQPAATSVSFSHASEVTYLPFGTELTVGKLHFETVRSIAIIPDTTAMITLQRSDELAAVTQDMSSGRTAIYPFGEDGELHATMTISMVQPLPRGLPLSLWIELDQQDPDIRIPARYKQFIPSALVQWSYWQQEGQEEQDQENREQGRWQPLNLERDETYCLHQSGPVLFEIPEGAGEVKLIKAELVQGKYDDVPRIKRLMWNEVFASQGRTWCMEQAFAGWSEQDALLGSLEPIHIYLYHALYIHGHIEVQIRVREGWIELPSHLYELKRSSSMLEVVVQPAADLAVGEQAIRVIAHHPEFVGKQYIATGSGISGQRCQLPLPSLYESSLRLQVGSFDAERGAMVWQDWQRVLDFDDSDPLSPHYVIEGDSIVFSDGIQGMAPPLCSTPNIRVISYRTGEGASGNVKEDTIRRMALWRNDVKLTNLFPAYGGAEAESVSEALARTKLDILSPKCGVTAADLEQRVREIPGIRIARVKAIAGYHTKLARYPEERAMGHVAIVVVPRSRRPFPLPSEGLCRTIAAHLEPYRLLTTKLHIIPPEYVEITIRAIIVVDPQYEGGEQAVVQALNQWLKPDASQSEIGWEFGKPIYKCDLYDYIHTIAGVQYIQDAWIRAEGKNVIQEAGGDIILPPNGLAHSGPHEIEFIVEVV</sequence>
<dbReference type="RefSeq" id="WP_213514522.1">
    <property type="nucleotide sequence ID" value="NZ_BOSE01000003.1"/>
</dbReference>
<reference evidence="1" key="1">
    <citation type="submission" date="2021-03" db="EMBL/GenBank/DDBJ databases">
        <title>Antimicrobial resistance genes in bacteria isolated from Japanese honey, and their potential for conferring macrolide and lincosamide resistance in the American foulbrood pathogen Paenibacillus larvae.</title>
        <authorList>
            <person name="Okamoto M."/>
            <person name="Kumagai M."/>
            <person name="Kanamori H."/>
            <person name="Takamatsu D."/>
        </authorList>
    </citation>
    <scope>NUCLEOTIDE SEQUENCE</scope>
    <source>
        <strain evidence="1">J40TS1</strain>
    </source>
</reference>
<comment type="caution">
    <text evidence="1">The sequence shown here is derived from an EMBL/GenBank/DDBJ whole genome shotgun (WGS) entry which is preliminary data.</text>
</comment>
<dbReference type="Proteomes" id="UP000683139">
    <property type="component" value="Unassembled WGS sequence"/>
</dbReference>
<accession>A0A919YST4</accession>
<organism evidence="1 2">
    <name type="scientific">Paenibacillus montaniterrae</name>
    <dbReference type="NCBI Taxonomy" id="429341"/>
    <lineage>
        <taxon>Bacteria</taxon>
        <taxon>Bacillati</taxon>
        <taxon>Bacillota</taxon>
        <taxon>Bacilli</taxon>
        <taxon>Bacillales</taxon>
        <taxon>Paenibacillaceae</taxon>
        <taxon>Paenibacillus</taxon>
    </lineage>
</organism>
<gene>
    <name evidence="1" type="ORF">J40TS1_18900</name>
</gene>
<dbReference type="AlphaFoldDB" id="A0A919YST4"/>
<keyword evidence="2" id="KW-1185">Reference proteome</keyword>
<protein>
    <submittedName>
        <fullName evidence="1">Baseplate assembly protein</fullName>
    </submittedName>
</protein>
<dbReference type="EMBL" id="BOSE01000003">
    <property type="protein sequence ID" value="GIP16248.1"/>
    <property type="molecule type" value="Genomic_DNA"/>
</dbReference>
<proteinExistence type="predicted"/>